<reference evidence="1" key="1">
    <citation type="submission" date="2019-01" db="EMBL/GenBank/DDBJ databases">
        <title>Draft genome sequences of three monokaryotic isolates of the white-rot basidiomycete fungus Dichomitus squalens.</title>
        <authorList>
            <consortium name="DOE Joint Genome Institute"/>
            <person name="Lopez S.C."/>
            <person name="Andreopoulos B."/>
            <person name="Pangilinan J."/>
            <person name="Lipzen A."/>
            <person name="Riley R."/>
            <person name="Ahrendt S."/>
            <person name="Ng V."/>
            <person name="Barry K."/>
            <person name="Daum C."/>
            <person name="Grigoriev I.V."/>
            <person name="Hilden K.S."/>
            <person name="Makela M.R."/>
            <person name="de Vries R.P."/>
        </authorList>
    </citation>
    <scope>NUCLEOTIDE SEQUENCE [LARGE SCALE GENOMIC DNA]</scope>
    <source>
        <strain evidence="1">OM18370.1</strain>
    </source>
</reference>
<accession>A0A4Q9ML30</accession>
<dbReference type="EMBL" id="ML143424">
    <property type="protein sequence ID" value="TBU28175.1"/>
    <property type="molecule type" value="Genomic_DNA"/>
</dbReference>
<dbReference type="AlphaFoldDB" id="A0A4Q9ML30"/>
<protein>
    <submittedName>
        <fullName evidence="1">Uncharacterized protein</fullName>
    </submittedName>
</protein>
<proteinExistence type="predicted"/>
<sequence length="82" mass="8858">MGPSRLTCPPRTSVRPSLYSRPFTSVTAPRCPPYERICGLPSACAWSFNRVPSNVLALGSVHSCVCLPVEPAYHSAARIAQD</sequence>
<organism evidence="1">
    <name type="scientific">Dichomitus squalens</name>
    <dbReference type="NCBI Taxonomy" id="114155"/>
    <lineage>
        <taxon>Eukaryota</taxon>
        <taxon>Fungi</taxon>
        <taxon>Dikarya</taxon>
        <taxon>Basidiomycota</taxon>
        <taxon>Agaricomycotina</taxon>
        <taxon>Agaricomycetes</taxon>
        <taxon>Polyporales</taxon>
        <taxon>Polyporaceae</taxon>
        <taxon>Dichomitus</taxon>
    </lineage>
</organism>
<name>A0A4Q9ML30_9APHY</name>
<dbReference type="Proteomes" id="UP000292957">
    <property type="component" value="Unassembled WGS sequence"/>
</dbReference>
<gene>
    <name evidence="1" type="ORF">BD311DRAFT_758943</name>
</gene>
<evidence type="ECO:0000313" key="1">
    <source>
        <dbReference type="EMBL" id="TBU28175.1"/>
    </source>
</evidence>